<organism evidence="4 5">
    <name type="scientific">Spirosoma oryzae</name>
    <dbReference type="NCBI Taxonomy" id="1469603"/>
    <lineage>
        <taxon>Bacteria</taxon>
        <taxon>Pseudomonadati</taxon>
        <taxon>Bacteroidota</taxon>
        <taxon>Cytophagia</taxon>
        <taxon>Cytophagales</taxon>
        <taxon>Cytophagaceae</taxon>
        <taxon>Spirosoma</taxon>
    </lineage>
</organism>
<gene>
    <name evidence="4" type="ORF">CLV58_107172</name>
</gene>
<accession>A0A2T0T316</accession>
<feature type="coiled-coil region" evidence="1">
    <location>
        <begin position="381"/>
        <end position="439"/>
    </location>
</feature>
<keyword evidence="1" id="KW-0175">Coiled coil</keyword>
<feature type="region of interest" description="Disordered" evidence="2">
    <location>
        <begin position="707"/>
        <end position="731"/>
    </location>
</feature>
<name>A0A2T0T316_9BACT</name>
<feature type="transmembrane region" description="Helical" evidence="3">
    <location>
        <begin position="469"/>
        <end position="491"/>
    </location>
</feature>
<feature type="compositionally biased region" description="Basic and acidic residues" evidence="2">
    <location>
        <begin position="711"/>
        <end position="722"/>
    </location>
</feature>
<evidence type="ECO:0000256" key="1">
    <source>
        <dbReference type="SAM" id="Coils"/>
    </source>
</evidence>
<evidence type="ECO:0000256" key="3">
    <source>
        <dbReference type="SAM" id="Phobius"/>
    </source>
</evidence>
<dbReference type="GO" id="GO:0004713">
    <property type="term" value="F:protein tyrosine kinase activity"/>
    <property type="evidence" value="ECO:0007669"/>
    <property type="project" value="TreeGrafter"/>
</dbReference>
<dbReference type="GO" id="GO:0005886">
    <property type="term" value="C:plasma membrane"/>
    <property type="evidence" value="ECO:0007669"/>
    <property type="project" value="TreeGrafter"/>
</dbReference>
<keyword evidence="5" id="KW-1185">Reference proteome</keyword>
<feature type="transmembrane region" description="Helical" evidence="3">
    <location>
        <begin position="14"/>
        <end position="32"/>
    </location>
</feature>
<dbReference type="EMBL" id="PVTE01000007">
    <property type="protein sequence ID" value="PRY40078.1"/>
    <property type="molecule type" value="Genomic_DNA"/>
</dbReference>
<evidence type="ECO:0000313" key="4">
    <source>
        <dbReference type="EMBL" id="PRY40078.1"/>
    </source>
</evidence>
<evidence type="ECO:0000313" key="5">
    <source>
        <dbReference type="Proteomes" id="UP000238375"/>
    </source>
</evidence>
<dbReference type="AlphaFoldDB" id="A0A2T0T316"/>
<keyword evidence="3" id="KW-1133">Transmembrane helix</keyword>
<sequence length="731" mass="82370">MSINALFRLFKQNLLWIILLPVVTAATAWYVTRNTQKTYRSEATLYTGLASGYTLLTDRVGQSMDRSSSAFDNLLTTLNSKETRLQVGVSLLNDHLRLQQPDSLVLGPEGFDQLHQAIPADWQPFLLGEPDSLRLWTRLDSLSKTATDNPVKELLLKSSLPYSINTIADKLQASARKNTNDVLLMEYEANDPAVAQQTLRYAIDILNRRNSFFKTSETKSVVSYYEDRLKAAKDNLSKAEARLRAFTMQNKVLDYDEEARTVAASREALDQEYNRELMHRDAAKAAVDAVARQMAKQGGSSATTNELNEKQRRLTAAENQLSNAKAYGQSRATLTRLQATVDQLSNELKSSAQKYSSAGSSPDAMPAQTMQNDWLAKTLEYEESVARLRVYERRRNEYQAKTSQFGPLGSQLRQLNRDLEIAEKEYLALLQNVEQSRTRQQDVAVGGKLEVLDAPDYPLSPLSSKRMQLVIVGAGVGVFLALLLLALRFWLDKRIQSPEQAEQLIGRPLTALFPLVRKPQVYSKVTRASRAMMEQLLNTINIEIAQAAGKPYPPLITLFSVRAKQGKTWLANGLIDAYANADQQVAYCYPRQTGRERRQDRPGVTYFPYTVRPDFMNVTGLDYLLDAEHNFDASQFDRIVLELPSLMSSQIPVYLLKSSVLSILVVDAQSAWGRAEKQLLSLYLRVTNQPLLTVLNKVEENYVDVPTQADSSEHPLRTDSERPLQPTRLNR</sequence>
<keyword evidence="3" id="KW-0472">Membrane</keyword>
<keyword evidence="3" id="KW-0812">Transmembrane</keyword>
<reference evidence="4 5" key="1">
    <citation type="submission" date="2018-03" db="EMBL/GenBank/DDBJ databases">
        <title>Genomic Encyclopedia of Archaeal and Bacterial Type Strains, Phase II (KMG-II): from individual species to whole genera.</title>
        <authorList>
            <person name="Goeker M."/>
        </authorList>
    </citation>
    <scope>NUCLEOTIDE SEQUENCE [LARGE SCALE GENOMIC DNA]</scope>
    <source>
        <strain evidence="4 5">DSM 28354</strain>
    </source>
</reference>
<dbReference type="PANTHER" id="PTHR32309">
    <property type="entry name" value="TYROSINE-PROTEIN KINASE"/>
    <property type="match status" value="1"/>
</dbReference>
<proteinExistence type="predicted"/>
<dbReference type="InterPro" id="IPR050445">
    <property type="entry name" value="Bact_polysacc_biosynth/exp"/>
</dbReference>
<dbReference type="RefSeq" id="WP_211300840.1">
    <property type="nucleotide sequence ID" value="NZ_PVTE01000007.1"/>
</dbReference>
<feature type="coiled-coil region" evidence="1">
    <location>
        <begin position="300"/>
        <end position="354"/>
    </location>
</feature>
<protein>
    <submittedName>
        <fullName evidence="4">Uncharacterized protein involved in exopolysaccharide biosynthesis</fullName>
    </submittedName>
</protein>
<dbReference type="Proteomes" id="UP000238375">
    <property type="component" value="Unassembled WGS sequence"/>
</dbReference>
<evidence type="ECO:0000256" key="2">
    <source>
        <dbReference type="SAM" id="MobiDB-lite"/>
    </source>
</evidence>
<comment type="caution">
    <text evidence="4">The sequence shown here is derived from an EMBL/GenBank/DDBJ whole genome shotgun (WGS) entry which is preliminary data.</text>
</comment>
<feature type="coiled-coil region" evidence="1">
    <location>
        <begin position="222"/>
        <end position="249"/>
    </location>
</feature>
<dbReference type="PANTHER" id="PTHR32309:SF13">
    <property type="entry name" value="FERRIC ENTEROBACTIN TRANSPORT PROTEIN FEPE"/>
    <property type="match status" value="1"/>
</dbReference>